<dbReference type="CDD" id="cd00833">
    <property type="entry name" value="PKS"/>
    <property type="match status" value="1"/>
</dbReference>
<evidence type="ECO:0000259" key="4">
    <source>
        <dbReference type="PROSITE" id="PS52004"/>
    </source>
</evidence>
<dbReference type="InterPro" id="IPR050091">
    <property type="entry name" value="PKS_NRPS_Biosynth_Enz"/>
</dbReference>
<dbReference type="PROSITE" id="PS52004">
    <property type="entry name" value="KS3_2"/>
    <property type="match status" value="1"/>
</dbReference>
<dbReference type="InterPro" id="IPR020841">
    <property type="entry name" value="PKS_Beta-ketoAc_synthase_dom"/>
</dbReference>
<dbReference type="FunFam" id="3.40.47.10:FF:000019">
    <property type="entry name" value="Polyketide synthase type I"/>
    <property type="match status" value="1"/>
</dbReference>
<dbReference type="InterPro" id="IPR014031">
    <property type="entry name" value="Ketoacyl_synth_C"/>
</dbReference>
<proteinExistence type="predicted"/>
<dbReference type="STRING" id="1921803.NIES593_12220"/>
<dbReference type="Pfam" id="PF00109">
    <property type="entry name" value="ketoacyl-synt"/>
    <property type="match status" value="1"/>
</dbReference>
<dbReference type="Pfam" id="PF22621">
    <property type="entry name" value="CurL-like_PKS_C"/>
    <property type="match status" value="1"/>
</dbReference>
<dbReference type="InterPro" id="IPR014030">
    <property type="entry name" value="Ketoacyl_synth_N"/>
</dbReference>
<dbReference type="InterPro" id="IPR016035">
    <property type="entry name" value="Acyl_Trfase/lysoPLipase"/>
</dbReference>
<dbReference type="EMBL" id="MRCB01000013">
    <property type="protein sequence ID" value="OKH22554.1"/>
    <property type="molecule type" value="Genomic_DNA"/>
</dbReference>
<dbReference type="SMART" id="SM00825">
    <property type="entry name" value="PKS_KS"/>
    <property type="match status" value="1"/>
</dbReference>
<comment type="caution">
    <text evidence="5">The sequence shown here is derived from an EMBL/GenBank/DDBJ whole genome shotgun (WGS) entry which is preliminary data.</text>
</comment>
<name>A0A1U7HG66_9CYAN</name>
<evidence type="ECO:0000313" key="6">
    <source>
        <dbReference type="Proteomes" id="UP000186868"/>
    </source>
</evidence>
<dbReference type="InterPro" id="IPR014043">
    <property type="entry name" value="Acyl_transferase_dom"/>
</dbReference>
<dbReference type="GO" id="GO:0006633">
    <property type="term" value="P:fatty acid biosynthetic process"/>
    <property type="evidence" value="ECO:0007669"/>
    <property type="project" value="InterPro"/>
</dbReference>
<organism evidence="5 6">
    <name type="scientific">Hydrococcus rivularis NIES-593</name>
    <dbReference type="NCBI Taxonomy" id="1921803"/>
    <lineage>
        <taxon>Bacteria</taxon>
        <taxon>Bacillati</taxon>
        <taxon>Cyanobacteriota</taxon>
        <taxon>Cyanophyceae</taxon>
        <taxon>Pleurocapsales</taxon>
        <taxon>Hydrococcaceae</taxon>
        <taxon>Hydrococcus</taxon>
    </lineage>
</organism>
<keyword evidence="1" id="KW-0596">Phosphopantetheine</keyword>
<accession>A0A1U7HG66</accession>
<dbReference type="GO" id="GO:0004315">
    <property type="term" value="F:3-oxoacyl-[acyl-carrier-protein] synthase activity"/>
    <property type="evidence" value="ECO:0007669"/>
    <property type="project" value="InterPro"/>
</dbReference>
<dbReference type="GO" id="GO:0004312">
    <property type="term" value="F:fatty acid synthase activity"/>
    <property type="evidence" value="ECO:0007669"/>
    <property type="project" value="TreeGrafter"/>
</dbReference>
<dbReference type="AlphaFoldDB" id="A0A1U7HG66"/>
<sequence>MKTASEQPKNLSSTKRALLALKQMQAKLEALERAQNEPIAIIGMGCRFPGGADNPEAFWQLLRDGVDAVTEVPSDRWNLNTYYDSNPDTPGKMCNRYGGFVPNLQEFDAQFFRIAPREALSLDPQQRLLLEVSWEALENAGLAPDRLMGSQTGVFIGICSTDYWHRLLSRKPTEIDAYLTTGNTHSMASGRLSYIFGFNGPSLSIDTACSSSLVAVHLACQSLRNQECNLALAGGVNRILAPEVSINFSKARMLSSDGRCKTFDASADGFVRAEGCGAIVLKRLSDAVAAGDNIFALICGSAVNQDGRTSGLTVPNGPSQQAAIEQALKNSRIEPHQIDYIETHGTGTALGDPIEIGAIGEVFGKKRSGDRRLIIGSVKTNIGHLEAAAGLASLIKVVLALQNEEIPPNLHFQVPNPHINWKELPIKVPTQRISWLRGEKPRLAGVSSFGFNGTNAHVVVRESGVVGAGLFENSGKLATVNLKNPPLQKSEIIERPLHLLTLSAKNEKALRELAQRYAIFLESHPFLEIGDICFTANTGRSHFDYRLGIIASCVAQLREKLANFTIAQNAQGILQGRVPNPNRPKIAFLFAQEDSQYFTLGQKLYETQPTFRTAIDTCTEIFSSEFKVDNSKFRTFALEYALWQLWKSWGIEPSVVMGYGVGEFVAACVAGVLSLEDCLQLIATSAEATTGAVRYCDPQIPIISPKTGKVANAALITPDYWRDREKSSMKLTEGIKTLHQLGCEILIEISPQPTFLKTEASGLWLSSLSPEREDWQQILLSLLQLYLRGASIDWLGFDRDYLRRKVILPTYPFQRQRYWIETT</sequence>
<evidence type="ECO:0000256" key="1">
    <source>
        <dbReference type="ARBA" id="ARBA00022450"/>
    </source>
</evidence>
<dbReference type="PROSITE" id="PS00606">
    <property type="entry name" value="KS3_1"/>
    <property type="match status" value="1"/>
</dbReference>
<dbReference type="Pfam" id="PF02801">
    <property type="entry name" value="Ketoacyl-synt_C"/>
    <property type="match status" value="1"/>
</dbReference>
<dbReference type="InterPro" id="IPR018201">
    <property type="entry name" value="Ketoacyl_synth_AS"/>
</dbReference>
<dbReference type="Pfam" id="PF00698">
    <property type="entry name" value="Acyl_transf_1"/>
    <property type="match status" value="1"/>
</dbReference>
<protein>
    <recommendedName>
        <fullName evidence="4">Ketosynthase family 3 (KS3) domain-containing protein</fullName>
    </recommendedName>
</protein>
<keyword evidence="2" id="KW-0597">Phosphoprotein</keyword>
<dbReference type="RefSeq" id="WP_073599850.1">
    <property type="nucleotide sequence ID" value="NZ_MRCB01000013.1"/>
</dbReference>
<dbReference type="InterPro" id="IPR001227">
    <property type="entry name" value="Ac_transferase_dom_sf"/>
</dbReference>
<dbReference type="OrthoDB" id="499075at2"/>
<evidence type="ECO:0000313" key="5">
    <source>
        <dbReference type="EMBL" id="OKH22554.1"/>
    </source>
</evidence>
<dbReference type="SMART" id="SM00827">
    <property type="entry name" value="PKS_AT"/>
    <property type="match status" value="1"/>
</dbReference>
<dbReference type="Proteomes" id="UP000186868">
    <property type="component" value="Unassembled WGS sequence"/>
</dbReference>
<evidence type="ECO:0000256" key="2">
    <source>
        <dbReference type="ARBA" id="ARBA00022553"/>
    </source>
</evidence>
<dbReference type="PANTHER" id="PTHR43775">
    <property type="entry name" value="FATTY ACID SYNTHASE"/>
    <property type="match status" value="1"/>
</dbReference>
<dbReference type="Gene3D" id="3.30.70.3290">
    <property type="match status" value="2"/>
</dbReference>
<dbReference type="SUPFAM" id="SSF52151">
    <property type="entry name" value="FabD/lysophospholipase-like"/>
    <property type="match status" value="1"/>
</dbReference>
<evidence type="ECO:0000256" key="3">
    <source>
        <dbReference type="ARBA" id="ARBA00022679"/>
    </source>
</evidence>
<dbReference type="Gene3D" id="3.40.47.10">
    <property type="match status" value="1"/>
</dbReference>
<reference evidence="5 6" key="1">
    <citation type="submission" date="2016-11" db="EMBL/GenBank/DDBJ databases">
        <title>Draft Genome Sequences of Nine Cyanobacterial Strains from Diverse Habitats.</title>
        <authorList>
            <person name="Zhu T."/>
            <person name="Hou S."/>
            <person name="Lu X."/>
            <person name="Hess W.R."/>
        </authorList>
    </citation>
    <scope>NUCLEOTIDE SEQUENCE [LARGE SCALE GENOMIC DNA]</scope>
    <source>
        <strain evidence="5 6">NIES-593</strain>
    </source>
</reference>
<keyword evidence="6" id="KW-1185">Reference proteome</keyword>
<gene>
    <name evidence="5" type="ORF">NIES593_12220</name>
</gene>
<dbReference type="Gene3D" id="3.40.366.10">
    <property type="entry name" value="Malonyl-Coenzyme A Acyl Carrier Protein, domain 2"/>
    <property type="match status" value="2"/>
</dbReference>
<dbReference type="SUPFAM" id="SSF53901">
    <property type="entry name" value="Thiolase-like"/>
    <property type="match status" value="1"/>
</dbReference>
<keyword evidence="3" id="KW-0808">Transferase</keyword>
<dbReference type="InterPro" id="IPR016039">
    <property type="entry name" value="Thiolase-like"/>
</dbReference>
<dbReference type="PANTHER" id="PTHR43775:SF37">
    <property type="entry name" value="SI:DKEY-61P9.11"/>
    <property type="match status" value="1"/>
</dbReference>
<feature type="domain" description="Ketosynthase family 3 (KS3)" evidence="4">
    <location>
        <begin position="36"/>
        <end position="462"/>
    </location>
</feature>